<dbReference type="EnsemblPlants" id="Pp3c4_5280V3.1">
    <property type="protein sequence ID" value="PAC:32921383.CDS.1"/>
    <property type="gene ID" value="Pp3c4_5280"/>
</dbReference>
<dbReference type="EnsemblPlants" id="Pp3c4_5280V3.2">
    <property type="protein sequence ID" value="PAC:32921384.CDS.1"/>
    <property type="gene ID" value="Pp3c4_5280"/>
</dbReference>
<sequence length="49" mass="5892">MLNQLSLRIGYCTLHGHSFLVTSRILELKLREKLIKDRHKCKTFFRSIF</sequence>
<protein>
    <submittedName>
        <fullName evidence="1 2">Uncharacterized protein</fullName>
    </submittedName>
</protein>
<name>A0A2K1KMB3_PHYPA</name>
<dbReference type="Gramene" id="Pp3c4_5280V3.1">
    <property type="protein sequence ID" value="PAC:32921383.CDS.1"/>
    <property type="gene ID" value="Pp3c4_5280"/>
</dbReference>
<gene>
    <name evidence="1" type="ORF">PHYPA_005806</name>
</gene>
<dbReference type="InParanoid" id="A0A2K1KMB3"/>
<reference evidence="2" key="3">
    <citation type="submission" date="2020-12" db="UniProtKB">
        <authorList>
            <consortium name="EnsemblPlants"/>
        </authorList>
    </citation>
    <scope>IDENTIFICATION</scope>
</reference>
<accession>A0A2K1KMB3</accession>
<dbReference type="EMBL" id="ABEU02000004">
    <property type="protein sequence ID" value="PNR54913.1"/>
    <property type="molecule type" value="Genomic_DNA"/>
</dbReference>
<reference evidence="1 3" key="2">
    <citation type="journal article" date="2018" name="Plant J.">
        <title>The Physcomitrella patens chromosome-scale assembly reveals moss genome structure and evolution.</title>
        <authorList>
            <person name="Lang D."/>
            <person name="Ullrich K.K."/>
            <person name="Murat F."/>
            <person name="Fuchs J."/>
            <person name="Jenkins J."/>
            <person name="Haas F.B."/>
            <person name="Piednoel M."/>
            <person name="Gundlach H."/>
            <person name="Van Bel M."/>
            <person name="Meyberg R."/>
            <person name="Vives C."/>
            <person name="Morata J."/>
            <person name="Symeonidi A."/>
            <person name="Hiss M."/>
            <person name="Muchero W."/>
            <person name="Kamisugi Y."/>
            <person name="Saleh O."/>
            <person name="Blanc G."/>
            <person name="Decker E.L."/>
            <person name="van Gessel N."/>
            <person name="Grimwood J."/>
            <person name="Hayes R.D."/>
            <person name="Graham S.W."/>
            <person name="Gunter L.E."/>
            <person name="McDaniel S.F."/>
            <person name="Hoernstein S.N.W."/>
            <person name="Larsson A."/>
            <person name="Li F.W."/>
            <person name="Perroud P.F."/>
            <person name="Phillips J."/>
            <person name="Ranjan P."/>
            <person name="Rokshar D.S."/>
            <person name="Rothfels C.J."/>
            <person name="Schneider L."/>
            <person name="Shu S."/>
            <person name="Stevenson D.W."/>
            <person name="Thummler F."/>
            <person name="Tillich M."/>
            <person name="Villarreal Aguilar J.C."/>
            <person name="Widiez T."/>
            <person name="Wong G.K."/>
            <person name="Wymore A."/>
            <person name="Zhang Y."/>
            <person name="Zimmer A.D."/>
            <person name="Quatrano R.S."/>
            <person name="Mayer K.F.X."/>
            <person name="Goodstein D."/>
            <person name="Casacuberta J.M."/>
            <person name="Vandepoele K."/>
            <person name="Reski R."/>
            <person name="Cuming A.C."/>
            <person name="Tuskan G.A."/>
            <person name="Maumus F."/>
            <person name="Salse J."/>
            <person name="Schmutz J."/>
            <person name="Rensing S.A."/>
        </authorList>
    </citation>
    <scope>NUCLEOTIDE SEQUENCE [LARGE SCALE GENOMIC DNA]</scope>
    <source>
        <strain evidence="2 3">cv. Gransden 2004</strain>
    </source>
</reference>
<evidence type="ECO:0000313" key="3">
    <source>
        <dbReference type="Proteomes" id="UP000006727"/>
    </source>
</evidence>
<dbReference type="PaxDb" id="3218-PP1S188_93V6.1"/>
<dbReference type="Gramene" id="Pp3c4_5280V3.2">
    <property type="protein sequence ID" value="PAC:32921384.CDS.1"/>
    <property type="gene ID" value="Pp3c4_5280"/>
</dbReference>
<organism evidence="1">
    <name type="scientific">Physcomitrium patens</name>
    <name type="common">Spreading-leaved earth moss</name>
    <name type="synonym">Physcomitrella patens</name>
    <dbReference type="NCBI Taxonomy" id="3218"/>
    <lineage>
        <taxon>Eukaryota</taxon>
        <taxon>Viridiplantae</taxon>
        <taxon>Streptophyta</taxon>
        <taxon>Embryophyta</taxon>
        <taxon>Bryophyta</taxon>
        <taxon>Bryophytina</taxon>
        <taxon>Bryopsida</taxon>
        <taxon>Funariidae</taxon>
        <taxon>Funariales</taxon>
        <taxon>Funariaceae</taxon>
        <taxon>Physcomitrium</taxon>
    </lineage>
</organism>
<keyword evidence="3" id="KW-1185">Reference proteome</keyword>
<reference evidence="1 3" key="1">
    <citation type="journal article" date="2008" name="Science">
        <title>The Physcomitrella genome reveals evolutionary insights into the conquest of land by plants.</title>
        <authorList>
            <person name="Rensing S."/>
            <person name="Lang D."/>
            <person name="Zimmer A."/>
            <person name="Terry A."/>
            <person name="Salamov A."/>
            <person name="Shapiro H."/>
            <person name="Nishiyama T."/>
            <person name="Perroud P.-F."/>
            <person name="Lindquist E."/>
            <person name="Kamisugi Y."/>
            <person name="Tanahashi T."/>
            <person name="Sakakibara K."/>
            <person name="Fujita T."/>
            <person name="Oishi K."/>
            <person name="Shin-I T."/>
            <person name="Kuroki Y."/>
            <person name="Toyoda A."/>
            <person name="Suzuki Y."/>
            <person name="Hashimoto A."/>
            <person name="Yamaguchi K."/>
            <person name="Sugano A."/>
            <person name="Kohara Y."/>
            <person name="Fujiyama A."/>
            <person name="Anterola A."/>
            <person name="Aoki S."/>
            <person name="Ashton N."/>
            <person name="Barbazuk W.B."/>
            <person name="Barker E."/>
            <person name="Bennetzen J."/>
            <person name="Bezanilla M."/>
            <person name="Blankenship R."/>
            <person name="Cho S.H."/>
            <person name="Dutcher S."/>
            <person name="Estelle M."/>
            <person name="Fawcett J.A."/>
            <person name="Gundlach H."/>
            <person name="Hanada K."/>
            <person name="Heyl A."/>
            <person name="Hicks K.A."/>
            <person name="Hugh J."/>
            <person name="Lohr M."/>
            <person name="Mayer K."/>
            <person name="Melkozernov A."/>
            <person name="Murata T."/>
            <person name="Nelson D."/>
            <person name="Pils B."/>
            <person name="Prigge M."/>
            <person name="Reiss B."/>
            <person name="Renner T."/>
            <person name="Rombauts S."/>
            <person name="Rushton P."/>
            <person name="Sanderfoot A."/>
            <person name="Schween G."/>
            <person name="Shiu S.-H."/>
            <person name="Stueber K."/>
            <person name="Theodoulou F.L."/>
            <person name="Tu H."/>
            <person name="Van de Peer Y."/>
            <person name="Verrier P.J."/>
            <person name="Waters E."/>
            <person name="Wood A."/>
            <person name="Yang L."/>
            <person name="Cove D."/>
            <person name="Cuming A."/>
            <person name="Hasebe M."/>
            <person name="Lucas S."/>
            <person name="Mishler D.B."/>
            <person name="Reski R."/>
            <person name="Grigoriev I."/>
            <person name="Quatrano R.S."/>
            <person name="Boore J.L."/>
        </authorList>
    </citation>
    <scope>NUCLEOTIDE SEQUENCE [LARGE SCALE GENOMIC DNA]</scope>
    <source>
        <strain evidence="2 3">cv. Gransden 2004</strain>
    </source>
</reference>
<dbReference type="AlphaFoldDB" id="A0A2K1KMB3"/>
<dbReference type="Proteomes" id="UP000006727">
    <property type="component" value="Chromosome 4"/>
</dbReference>
<proteinExistence type="predicted"/>
<evidence type="ECO:0000313" key="2">
    <source>
        <dbReference type="EnsemblPlants" id="PAC:32921383.CDS.1"/>
    </source>
</evidence>
<evidence type="ECO:0000313" key="1">
    <source>
        <dbReference type="EMBL" id="PNR54913.1"/>
    </source>
</evidence>